<dbReference type="AlphaFoldDB" id="A0A7S7NKF4"/>
<dbReference type="PANTHER" id="PTHR10371">
    <property type="entry name" value="NADH DEHYDROGENASE UBIQUINONE FLAVOPROTEIN 2, MITOCHONDRIAL"/>
    <property type="match status" value="1"/>
</dbReference>
<dbReference type="InterPro" id="IPR041921">
    <property type="entry name" value="NuoE_N"/>
</dbReference>
<dbReference type="GO" id="GO:0051537">
    <property type="term" value="F:2 iron, 2 sulfur cluster binding"/>
    <property type="evidence" value="ECO:0007669"/>
    <property type="project" value="UniProtKB-KW"/>
</dbReference>
<evidence type="ECO:0000256" key="7">
    <source>
        <dbReference type="PIRSR" id="PIRSR000216-1"/>
    </source>
</evidence>
<dbReference type="PROSITE" id="PS01099">
    <property type="entry name" value="COMPLEX1_24K"/>
    <property type="match status" value="1"/>
</dbReference>
<feature type="binding site" evidence="7">
    <location>
        <position position="88"/>
    </location>
    <ligand>
        <name>[2Fe-2S] cluster</name>
        <dbReference type="ChEBI" id="CHEBI:190135"/>
    </ligand>
</feature>
<dbReference type="Pfam" id="PF01257">
    <property type="entry name" value="2Fe-2S_thioredx"/>
    <property type="match status" value="1"/>
</dbReference>
<feature type="binding site" evidence="7">
    <location>
        <position position="83"/>
    </location>
    <ligand>
        <name>[2Fe-2S] cluster</name>
        <dbReference type="ChEBI" id="CHEBI:190135"/>
    </ligand>
</feature>
<evidence type="ECO:0000313" key="8">
    <source>
        <dbReference type="EMBL" id="QOY85262.1"/>
    </source>
</evidence>
<comment type="similarity">
    <text evidence="1">Belongs to the complex I 24 kDa subunit family.</text>
</comment>
<evidence type="ECO:0000256" key="5">
    <source>
        <dbReference type="ARBA" id="ARBA00023014"/>
    </source>
</evidence>
<accession>A0A7S7NKF4</accession>
<gene>
    <name evidence="8" type="ORF">IRI77_20725</name>
</gene>
<keyword evidence="9" id="KW-1185">Reference proteome</keyword>
<dbReference type="PANTHER" id="PTHR10371:SF3">
    <property type="entry name" value="NADH DEHYDROGENASE [UBIQUINONE] FLAVOPROTEIN 2, MITOCHONDRIAL"/>
    <property type="match status" value="1"/>
</dbReference>
<keyword evidence="5 7" id="KW-0411">Iron-sulfur</keyword>
<dbReference type="InterPro" id="IPR002023">
    <property type="entry name" value="NuoE-like"/>
</dbReference>
<evidence type="ECO:0000256" key="2">
    <source>
        <dbReference type="ARBA" id="ARBA00022714"/>
    </source>
</evidence>
<comment type="cofactor">
    <cofactor evidence="7">
        <name>[2Fe-2S] cluster</name>
        <dbReference type="ChEBI" id="CHEBI:190135"/>
    </cofactor>
    <text evidence="7">Binds 1 [2Fe-2S] cluster.</text>
</comment>
<dbReference type="KEGG" id="pfer:IRI77_20725"/>
<protein>
    <submittedName>
        <fullName evidence="8">NAD(P)H-dependent oxidoreductase subunit E</fullName>
    </submittedName>
</protein>
<dbReference type="SUPFAM" id="SSF52833">
    <property type="entry name" value="Thioredoxin-like"/>
    <property type="match status" value="1"/>
</dbReference>
<evidence type="ECO:0000256" key="4">
    <source>
        <dbReference type="ARBA" id="ARBA00023004"/>
    </source>
</evidence>
<feature type="binding site" evidence="7">
    <location>
        <position position="128"/>
    </location>
    <ligand>
        <name>[2Fe-2S] cluster</name>
        <dbReference type="ChEBI" id="CHEBI:190135"/>
    </ligand>
</feature>
<dbReference type="NCBIfam" id="TIGR01958">
    <property type="entry name" value="nuoE_fam"/>
    <property type="match status" value="1"/>
</dbReference>
<proteinExistence type="inferred from homology"/>
<evidence type="ECO:0000256" key="3">
    <source>
        <dbReference type="ARBA" id="ARBA00022723"/>
    </source>
</evidence>
<keyword evidence="2 7" id="KW-0001">2Fe-2S</keyword>
<comment type="cofactor">
    <cofactor evidence="6">
        <name>[2Fe-2S] cluster</name>
        <dbReference type="ChEBI" id="CHEBI:190135"/>
    </cofactor>
</comment>
<sequence>MTFSPELEAKFAKMIQNYPAGRQKGALIPMLLFAQDEVGSMTPELLEEVSKRLKVKRVEIEEVIGYYTMLTREPRGQHHVQICTNVSCMLTGGEELYQHACKKLGIGNKQKTADGQFSLEEVECLGACSWAPAMLIDYDFHFNVTPEKLDGLIESLKKTQ</sequence>
<dbReference type="InterPro" id="IPR042128">
    <property type="entry name" value="NuoE_dom"/>
</dbReference>
<dbReference type="CDD" id="cd03064">
    <property type="entry name" value="TRX_Fd_NuoE"/>
    <property type="match status" value="1"/>
</dbReference>
<dbReference type="PIRSF" id="PIRSF000216">
    <property type="entry name" value="NADH_DH_24kDa"/>
    <property type="match status" value="1"/>
</dbReference>
<feature type="binding site" evidence="7">
    <location>
        <position position="124"/>
    </location>
    <ligand>
        <name>[2Fe-2S] cluster</name>
        <dbReference type="ChEBI" id="CHEBI:190135"/>
    </ligand>
</feature>
<dbReference type="Gene3D" id="1.10.10.1590">
    <property type="entry name" value="NADH-quinone oxidoreductase subunit E"/>
    <property type="match status" value="1"/>
</dbReference>
<organism evidence="8 9">
    <name type="scientific">Paludibaculum fermentans</name>
    <dbReference type="NCBI Taxonomy" id="1473598"/>
    <lineage>
        <taxon>Bacteria</taxon>
        <taxon>Pseudomonadati</taxon>
        <taxon>Acidobacteriota</taxon>
        <taxon>Terriglobia</taxon>
        <taxon>Bryobacterales</taxon>
        <taxon>Bryobacteraceae</taxon>
        <taxon>Paludibaculum</taxon>
    </lineage>
</organism>
<evidence type="ECO:0000256" key="1">
    <source>
        <dbReference type="ARBA" id="ARBA00010643"/>
    </source>
</evidence>
<dbReference type="InterPro" id="IPR036249">
    <property type="entry name" value="Thioredoxin-like_sf"/>
</dbReference>
<dbReference type="GO" id="GO:0003954">
    <property type="term" value="F:NADH dehydrogenase activity"/>
    <property type="evidence" value="ECO:0007669"/>
    <property type="project" value="TreeGrafter"/>
</dbReference>
<evidence type="ECO:0000256" key="6">
    <source>
        <dbReference type="ARBA" id="ARBA00034078"/>
    </source>
</evidence>
<evidence type="ECO:0000313" key="9">
    <source>
        <dbReference type="Proteomes" id="UP000593892"/>
    </source>
</evidence>
<keyword evidence="3 7" id="KW-0479">Metal-binding</keyword>
<name>A0A7S7NKF4_PALFE</name>
<reference evidence="8 9" key="1">
    <citation type="submission" date="2020-10" db="EMBL/GenBank/DDBJ databases">
        <title>Complete genome sequence of Paludibaculum fermentans P105T, a facultatively anaerobic acidobacterium capable of dissimilatory Fe(III) reduction.</title>
        <authorList>
            <person name="Dedysh S.N."/>
            <person name="Beletsky A.V."/>
            <person name="Kulichevskaya I.S."/>
            <person name="Mardanov A.V."/>
            <person name="Ravin N.V."/>
        </authorList>
    </citation>
    <scope>NUCLEOTIDE SEQUENCE [LARGE SCALE GENOMIC DNA]</scope>
    <source>
        <strain evidence="8 9">P105</strain>
    </source>
</reference>
<keyword evidence="4 7" id="KW-0408">Iron</keyword>
<dbReference type="RefSeq" id="WP_194446932.1">
    <property type="nucleotide sequence ID" value="NZ_CP063849.1"/>
</dbReference>
<dbReference type="EMBL" id="CP063849">
    <property type="protein sequence ID" value="QOY85262.1"/>
    <property type="molecule type" value="Genomic_DNA"/>
</dbReference>
<dbReference type="Gene3D" id="3.40.30.10">
    <property type="entry name" value="Glutaredoxin"/>
    <property type="match status" value="1"/>
</dbReference>
<dbReference type="Proteomes" id="UP000593892">
    <property type="component" value="Chromosome"/>
</dbReference>
<dbReference type="GO" id="GO:0046872">
    <property type="term" value="F:metal ion binding"/>
    <property type="evidence" value="ECO:0007669"/>
    <property type="project" value="UniProtKB-KW"/>
</dbReference>